<accession>A0AA91BT19</accession>
<protein>
    <recommendedName>
        <fullName evidence="6">Precorrin-6A synthase [deacetylating]</fullName>
        <ecNumber evidence="6">2.1.1.152</ecNumber>
    </recommendedName>
</protein>
<evidence type="ECO:0000259" key="7">
    <source>
        <dbReference type="Pfam" id="PF00590"/>
    </source>
</evidence>
<dbReference type="EC" id="2.1.1.152" evidence="6"/>
<dbReference type="EMBL" id="WVRA01000001">
    <property type="protein sequence ID" value="NOE17683.1"/>
    <property type="molecule type" value="Genomic_DNA"/>
</dbReference>
<comment type="catalytic activity">
    <reaction evidence="6">
        <text>precorrin-5 + S-adenosyl-L-methionine + H2O = precorrin-6A + acetate + S-adenosyl-L-homocysteine + 2 H(+)</text>
        <dbReference type="Rhea" id="RHEA:18261"/>
        <dbReference type="ChEBI" id="CHEBI:15377"/>
        <dbReference type="ChEBI" id="CHEBI:15378"/>
        <dbReference type="ChEBI" id="CHEBI:30089"/>
        <dbReference type="ChEBI" id="CHEBI:57856"/>
        <dbReference type="ChEBI" id="CHEBI:59789"/>
        <dbReference type="ChEBI" id="CHEBI:77871"/>
        <dbReference type="ChEBI" id="CHEBI:77872"/>
        <dbReference type="EC" id="2.1.1.152"/>
    </reaction>
</comment>
<feature type="domain" description="Tetrapyrrole methylase" evidence="7">
    <location>
        <begin position="4"/>
        <end position="218"/>
    </location>
</feature>
<evidence type="ECO:0000256" key="6">
    <source>
        <dbReference type="PIRNR" id="PIRNR036525"/>
    </source>
</evidence>
<evidence type="ECO:0000256" key="3">
    <source>
        <dbReference type="ARBA" id="ARBA00022603"/>
    </source>
</evidence>
<evidence type="ECO:0000256" key="1">
    <source>
        <dbReference type="ARBA" id="ARBA00004953"/>
    </source>
</evidence>
<dbReference type="InterPro" id="IPR014777">
    <property type="entry name" value="4pyrrole_Mease_sub1"/>
</dbReference>
<reference evidence="8" key="1">
    <citation type="submission" date="2019-12" db="EMBL/GenBank/DDBJ databases">
        <title>Ruegeria JWLKs population differentiation of coral mucus and skeleton niches.</title>
        <authorList>
            <person name="Luo D."/>
        </authorList>
    </citation>
    <scope>NUCLEOTIDE SEQUENCE</scope>
    <source>
        <strain evidence="8">HKCCD6181</strain>
    </source>
</reference>
<evidence type="ECO:0000313" key="9">
    <source>
        <dbReference type="Proteomes" id="UP000597886"/>
    </source>
</evidence>
<keyword evidence="5 6" id="KW-0949">S-adenosyl-L-methionine</keyword>
<dbReference type="InterPro" id="IPR000878">
    <property type="entry name" value="4pyrrol_Mease"/>
</dbReference>
<evidence type="ECO:0000256" key="4">
    <source>
        <dbReference type="ARBA" id="ARBA00022679"/>
    </source>
</evidence>
<organism evidence="8 9">
    <name type="scientific">Ruegeria atlantica</name>
    <dbReference type="NCBI Taxonomy" id="81569"/>
    <lineage>
        <taxon>Bacteria</taxon>
        <taxon>Pseudomonadati</taxon>
        <taxon>Pseudomonadota</taxon>
        <taxon>Alphaproteobacteria</taxon>
        <taxon>Rhodobacterales</taxon>
        <taxon>Roseobacteraceae</taxon>
        <taxon>Ruegeria</taxon>
    </lineage>
</organism>
<evidence type="ECO:0000256" key="5">
    <source>
        <dbReference type="ARBA" id="ARBA00022691"/>
    </source>
</evidence>
<name>A0AA91BT19_9RHOB</name>
<dbReference type="InterPro" id="IPR014776">
    <property type="entry name" value="4pyrrole_Mease_sub2"/>
</dbReference>
<dbReference type="PANTHER" id="PTHR43467:SF1">
    <property type="entry name" value="PRECORRIN-6A SYNTHASE [DEACETYLATING]"/>
    <property type="match status" value="1"/>
</dbReference>
<comment type="caution">
    <text evidence="8">The sequence shown here is derived from an EMBL/GenBank/DDBJ whole genome shotgun (WGS) entry which is preliminary data.</text>
</comment>
<dbReference type="InterPro" id="IPR012797">
    <property type="entry name" value="CobF"/>
</dbReference>
<dbReference type="PANTHER" id="PTHR43467">
    <property type="entry name" value="COBALT-PRECORRIN-2 C(20)-METHYLTRANSFERASE"/>
    <property type="match status" value="1"/>
</dbReference>
<keyword evidence="3 6" id="KW-0489">Methyltransferase</keyword>
<keyword evidence="4 6" id="KW-0808">Transferase</keyword>
<dbReference type="Gene3D" id="3.30.950.10">
    <property type="entry name" value="Methyltransferase, Cobalt-precorrin-4 Transmethylase, Domain 2"/>
    <property type="match status" value="1"/>
</dbReference>
<dbReference type="PIRSF" id="PIRSF036525">
    <property type="entry name" value="CobF"/>
    <property type="match status" value="1"/>
</dbReference>
<dbReference type="AlphaFoldDB" id="A0AA91BT19"/>
<dbReference type="Gene3D" id="3.40.1010.10">
    <property type="entry name" value="Cobalt-precorrin-4 Transmethylase, Domain 1"/>
    <property type="match status" value="1"/>
</dbReference>
<dbReference type="GO" id="GO:0009236">
    <property type="term" value="P:cobalamin biosynthetic process"/>
    <property type="evidence" value="ECO:0007669"/>
    <property type="project" value="UniProtKB-KW"/>
</dbReference>
<comment type="function">
    <text evidence="6">Catalyzes the methylation of C-1 in precorrin-5 and the subsequent extrusion of acetic acid from the resulting intermediate to form cobalt-precorrin-6A.</text>
</comment>
<sequence>MIDLSLIGIGTGNPDHVTFQGAQAIRSADLILIPRKGENKADLAGLREDIIDRVTETPPEIAYFDIPRRRADDGYLRGVDEWHDAIALRWQEAIEAHPEAQNIALLIWGDPSLYDSSLRIAARLDPKPNTRVIPGITALQALTAAHAIPINDLGAPYVVTTGRRIRDDGWPEAASKVAVMLDGECSFQSLRMAEYDIWWGAYVGMKEELLISGPLDQVAQRILDTRARARADHGWIMDIYLLKKRGGQQRAVNTDS</sequence>
<evidence type="ECO:0000313" key="8">
    <source>
        <dbReference type="EMBL" id="NOE17683.1"/>
    </source>
</evidence>
<dbReference type="Pfam" id="PF00590">
    <property type="entry name" value="TP_methylase"/>
    <property type="match status" value="1"/>
</dbReference>
<dbReference type="SUPFAM" id="SSF53790">
    <property type="entry name" value="Tetrapyrrole methylase"/>
    <property type="match status" value="1"/>
</dbReference>
<evidence type="ECO:0000256" key="2">
    <source>
        <dbReference type="ARBA" id="ARBA00022573"/>
    </source>
</evidence>
<dbReference type="CDD" id="cd11643">
    <property type="entry name" value="Precorrin-6A-synthase"/>
    <property type="match status" value="1"/>
</dbReference>
<dbReference type="InterPro" id="IPR035996">
    <property type="entry name" value="4pyrrol_Methylase_sf"/>
</dbReference>
<dbReference type="RefSeq" id="WP_171328972.1">
    <property type="nucleotide sequence ID" value="NZ_WVRA01000001.1"/>
</dbReference>
<dbReference type="Proteomes" id="UP000597886">
    <property type="component" value="Unassembled WGS sequence"/>
</dbReference>
<keyword evidence="2" id="KW-0169">Cobalamin biosynthesis</keyword>
<comment type="pathway">
    <text evidence="1">Cofactor biosynthesis; adenosylcobalamin biosynthesis.</text>
</comment>
<gene>
    <name evidence="8" type="ORF">GS634_06050</name>
</gene>
<dbReference type="NCBIfam" id="TIGR02434">
    <property type="entry name" value="CobF"/>
    <property type="match status" value="1"/>
</dbReference>
<dbReference type="GO" id="GO:0032259">
    <property type="term" value="P:methylation"/>
    <property type="evidence" value="ECO:0007669"/>
    <property type="project" value="UniProtKB-KW"/>
</dbReference>
<proteinExistence type="predicted"/>
<dbReference type="GO" id="GO:0043819">
    <property type="term" value="F:precorrin-6A synthase (deacetylating) activity"/>
    <property type="evidence" value="ECO:0007669"/>
    <property type="project" value="UniProtKB-EC"/>
</dbReference>